<dbReference type="Pfam" id="PF21800">
    <property type="entry name" value="KH_KRR1_2nd"/>
    <property type="match status" value="1"/>
</dbReference>
<reference evidence="11 12" key="1">
    <citation type="journal article" date="2015" name="Genome Biol. Evol.">
        <title>Comparative Genomics of a Bacterivorous Green Alga Reveals Evolutionary Causalities and Consequences of Phago-Mixotrophic Mode of Nutrition.</title>
        <authorList>
            <person name="Burns J.A."/>
            <person name="Paasch A."/>
            <person name="Narechania A."/>
            <person name="Kim E."/>
        </authorList>
    </citation>
    <scope>NUCLEOTIDE SEQUENCE [LARGE SCALE GENOMIC DNA]</scope>
    <source>
        <strain evidence="11 12">PLY_AMNH</strain>
    </source>
</reference>
<keyword evidence="3" id="KW-0690">Ribosome biogenesis</keyword>
<sequence>MGKARDYAKEELNDEPEEEEPVDEKPTKGKYRKDKPWDNDSIEHWKVEKFDKEDNPGGLLEESSFATLFPKYREKYLREVWPAVTRALKEVGIACELNLVEGSMTVRTTIKTWDPWVIIKARDLIKLLSRSVPAPQALKILEDEMQCDIIKVGGLVANKERFVKRRQRLLGPNGSTLKATELLTGCYIMVQGNTVACMGTYKGLKQARRVVEDCMNNVHPIYHIK</sequence>
<feature type="compositionally biased region" description="Basic and acidic residues" evidence="9">
    <location>
        <begin position="1"/>
        <end position="11"/>
    </location>
</feature>
<evidence type="ECO:0000256" key="7">
    <source>
        <dbReference type="ARBA" id="ARBA00023274"/>
    </source>
</evidence>
<dbReference type="EMBL" id="LGRX02019570">
    <property type="protein sequence ID" value="KAK3258381.1"/>
    <property type="molecule type" value="Genomic_DNA"/>
</dbReference>
<dbReference type="GO" id="GO:0006364">
    <property type="term" value="P:rRNA processing"/>
    <property type="evidence" value="ECO:0007669"/>
    <property type="project" value="UniProtKB-KW"/>
</dbReference>
<dbReference type="InterPro" id="IPR048550">
    <property type="entry name" value="KRR1-like_KH1_euk"/>
</dbReference>
<evidence type="ECO:0000256" key="4">
    <source>
        <dbReference type="ARBA" id="ARBA00022552"/>
    </source>
</evidence>
<feature type="compositionally biased region" description="Acidic residues" evidence="9">
    <location>
        <begin position="12"/>
        <end position="22"/>
    </location>
</feature>
<evidence type="ECO:0000256" key="6">
    <source>
        <dbReference type="ARBA" id="ARBA00023242"/>
    </source>
</evidence>
<dbReference type="PANTHER" id="PTHR12581">
    <property type="entry name" value="HIV-1 REV BINDING PROTEIN 2, 3"/>
    <property type="match status" value="1"/>
</dbReference>
<dbReference type="Gene3D" id="3.30.1370.10">
    <property type="entry name" value="K Homology domain, type 1"/>
    <property type="match status" value="2"/>
</dbReference>
<dbReference type="AlphaFoldDB" id="A0AAE0FFH6"/>
<dbReference type="PANTHER" id="PTHR12581:SF0">
    <property type="entry name" value="KRR1 SMALL SUBUNIT PROCESSOME COMPONENT HOMOLOG"/>
    <property type="match status" value="1"/>
</dbReference>
<comment type="subcellular location">
    <subcellularLocation>
        <location evidence="1">Nucleus</location>
        <location evidence="1">Nucleolus</location>
    </subcellularLocation>
</comment>
<accession>A0AAE0FFH6</accession>
<evidence type="ECO:0000313" key="12">
    <source>
        <dbReference type="Proteomes" id="UP001190700"/>
    </source>
</evidence>
<keyword evidence="4" id="KW-0698">rRNA processing</keyword>
<evidence type="ECO:0000256" key="9">
    <source>
        <dbReference type="SAM" id="MobiDB-lite"/>
    </source>
</evidence>
<evidence type="ECO:0000256" key="2">
    <source>
        <dbReference type="ARBA" id="ARBA00009344"/>
    </source>
</evidence>
<dbReference type="CDD" id="cd22393">
    <property type="entry name" value="KH-I_KRR1_rpt1"/>
    <property type="match status" value="1"/>
</dbReference>
<feature type="region of interest" description="Disordered" evidence="9">
    <location>
        <begin position="1"/>
        <end position="37"/>
    </location>
</feature>
<evidence type="ECO:0000259" key="10">
    <source>
        <dbReference type="SMART" id="SM00322"/>
    </source>
</evidence>
<dbReference type="SMART" id="SM00322">
    <property type="entry name" value="KH"/>
    <property type="match status" value="1"/>
</dbReference>
<dbReference type="InterPro" id="IPR004087">
    <property type="entry name" value="KH_dom"/>
</dbReference>
<dbReference type="InterPro" id="IPR048548">
    <property type="entry name" value="KRR1-like_KH2"/>
</dbReference>
<comment type="caution">
    <text evidence="11">The sequence shown here is derived from an EMBL/GenBank/DDBJ whole genome shotgun (WGS) entry which is preliminary data.</text>
</comment>
<keyword evidence="12" id="KW-1185">Reference proteome</keyword>
<comment type="similarity">
    <text evidence="2">Belongs to the KRR1 family.</text>
</comment>
<dbReference type="Pfam" id="PF17903">
    <property type="entry name" value="KH_KRR1_1st"/>
    <property type="match status" value="1"/>
</dbReference>
<dbReference type="GO" id="GO:0003723">
    <property type="term" value="F:RNA binding"/>
    <property type="evidence" value="ECO:0007669"/>
    <property type="project" value="UniProtKB-KW"/>
</dbReference>
<dbReference type="FunFam" id="3.30.1370.10:FF:000014">
    <property type="entry name" value="KRR1 small subunit processome component"/>
    <property type="match status" value="1"/>
</dbReference>
<feature type="domain" description="K Homology" evidence="10">
    <location>
        <begin position="146"/>
        <end position="216"/>
    </location>
</feature>
<evidence type="ECO:0000256" key="3">
    <source>
        <dbReference type="ARBA" id="ARBA00022517"/>
    </source>
</evidence>
<dbReference type="Proteomes" id="UP001190700">
    <property type="component" value="Unassembled WGS sequence"/>
</dbReference>
<evidence type="ECO:0000313" key="11">
    <source>
        <dbReference type="EMBL" id="KAK3258381.1"/>
    </source>
</evidence>
<evidence type="ECO:0000256" key="1">
    <source>
        <dbReference type="ARBA" id="ARBA00004604"/>
    </source>
</evidence>
<dbReference type="SUPFAM" id="SSF54791">
    <property type="entry name" value="Eukaryotic type KH-domain (KH-domain type I)"/>
    <property type="match status" value="1"/>
</dbReference>
<evidence type="ECO:0000256" key="8">
    <source>
        <dbReference type="ARBA" id="ARBA00032993"/>
    </source>
</evidence>
<dbReference type="InterPro" id="IPR024166">
    <property type="entry name" value="rRNA_assembly_KRR1"/>
</dbReference>
<protein>
    <recommendedName>
        <fullName evidence="8">KRR-R motif-containing protein 1</fullName>
    </recommendedName>
</protein>
<dbReference type="InterPro" id="IPR041174">
    <property type="entry name" value="KRR1-like_KH1"/>
</dbReference>
<keyword evidence="7" id="KW-0687">Ribonucleoprotein</keyword>
<evidence type="ECO:0000256" key="5">
    <source>
        <dbReference type="ARBA" id="ARBA00022884"/>
    </source>
</evidence>
<dbReference type="InterPro" id="IPR048549">
    <property type="entry name" value="KRR1-like_KH2_euk"/>
</dbReference>
<organism evidence="11 12">
    <name type="scientific">Cymbomonas tetramitiformis</name>
    <dbReference type="NCBI Taxonomy" id="36881"/>
    <lineage>
        <taxon>Eukaryota</taxon>
        <taxon>Viridiplantae</taxon>
        <taxon>Chlorophyta</taxon>
        <taxon>Pyramimonadophyceae</taxon>
        <taxon>Pyramimonadales</taxon>
        <taxon>Pyramimonadaceae</taxon>
        <taxon>Cymbomonas</taxon>
    </lineage>
</organism>
<keyword evidence="5" id="KW-0694">RNA-binding</keyword>
<dbReference type="CDD" id="cd22394">
    <property type="entry name" value="KH-I_KRR1_rpt2"/>
    <property type="match status" value="1"/>
</dbReference>
<dbReference type="InterPro" id="IPR036612">
    <property type="entry name" value="KH_dom_type_1_sf"/>
</dbReference>
<name>A0AAE0FFH6_9CHLO</name>
<gene>
    <name evidence="11" type="ORF">CYMTET_32567</name>
</gene>
<dbReference type="GO" id="GO:0032040">
    <property type="term" value="C:small-subunit processome"/>
    <property type="evidence" value="ECO:0007669"/>
    <property type="project" value="TreeGrafter"/>
</dbReference>
<proteinExistence type="inferred from homology"/>
<keyword evidence="6" id="KW-0539">Nucleus</keyword>